<dbReference type="CDD" id="cd00761">
    <property type="entry name" value="Glyco_tranf_GTA_type"/>
    <property type="match status" value="1"/>
</dbReference>
<organism evidence="2 3">
    <name type="scientific">Paenibacillus borealis</name>
    <dbReference type="NCBI Taxonomy" id="160799"/>
    <lineage>
        <taxon>Bacteria</taxon>
        <taxon>Bacillati</taxon>
        <taxon>Bacillota</taxon>
        <taxon>Bacilli</taxon>
        <taxon>Bacillales</taxon>
        <taxon>Paenibacillaceae</taxon>
        <taxon>Paenibacillus</taxon>
    </lineage>
</organism>
<comment type="caution">
    <text evidence="2">The sequence shown here is derived from an EMBL/GenBank/DDBJ whole genome shotgun (WGS) entry which is preliminary data.</text>
</comment>
<keyword evidence="1" id="KW-0472">Membrane</keyword>
<proteinExistence type="predicted"/>
<dbReference type="RefSeq" id="WP_076109640.1">
    <property type="nucleotide sequence ID" value="NZ_MPTB01000005.1"/>
</dbReference>
<name>A0ABX3HKR7_PAEBO</name>
<reference evidence="2 3" key="1">
    <citation type="submission" date="2016-10" db="EMBL/GenBank/DDBJ databases">
        <title>Paenibacillus species isolates.</title>
        <authorList>
            <person name="Beno S.M."/>
        </authorList>
    </citation>
    <scope>NUCLEOTIDE SEQUENCE [LARGE SCALE GENOMIC DNA]</scope>
    <source>
        <strain evidence="2 3">FSL H7-0744</strain>
    </source>
</reference>
<keyword evidence="1" id="KW-1133">Transmembrane helix</keyword>
<feature type="transmembrane region" description="Helical" evidence="1">
    <location>
        <begin position="6"/>
        <end position="23"/>
    </location>
</feature>
<accession>A0ABX3HKR7</accession>
<evidence type="ECO:0000313" key="3">
    <source>
        <dbReference type="Proteomes" id="UP000187412"/>
    </source>
</evidence>
<evidence type="ECO:0000256" key="1">
    <source>
        <dbReference type="SAM" id="Phobius"/>
    </source>
</evidence>
<evidence type="ECO:0000313" key="2">
    <source>
        <dbReference type="EMBL" id="OMD51279.1"/>
    </source>
</evidence>
<dbReference type="Proteomes" id="UP000187412">
    <property type="component" value="Unassembled WGS sequence"/>
</dbReference>
<gene>
    <name evidence="2" type="ORF">BSK56_05240</name>
</gene>
<keyword evidence="3" id="KW-1185">Reference proteome</keyword>
<protein>
    <recommendedName>
        <fullName evidence="4">Glycosyltransferase 2-like domain-containing protein</fullName>
    </recommendedName>
</protein>
<evidence type="ECO:0008006" key="4">
    <source>
        <dbReference type="Google" id="ProtNLM"/>
    </source>
</evidence>
<keyword evidence="1" id="KW-0812">Transmembrane</keyword>
<dbReference type="EMBL" id="MPTB01000005">
    <property type="protein sequence ID" value="OMD51279.1"/>
    <property type="molecule type" value="Genomic_DNA"/>
</dbReference>
<sequence>MVAQLIWIAVIYGSAVVLVHILRNRELTRQTARSGKRLHYILITRNHEAVVEWYIRVIGIHAFLTGKLFRVTVMDDDSSDDTIAVASRLAYSGSSIDVARFMHNRSLQAESPLQQGILVDLRFPGTTAPLPFMRMPESGGYQSERGE</sequence>